<protein>
    <submittedName>
        <fullName evidence="2">Uncharacterized protein</fullName>
    </submittedName>
</protein>
<sequence>MAIPEHILADVRAELADLIALVDTATRPEPTRTNPADHPMPGPQWDIASPTEVGRRREMDRWIVRAVTDPEASDCVYVSTPDYSDVEDMRPVAVADARRVAMALLAAADYADERRAGVTRLDERRAAGGA</sequence>
<name>A0ABW2KLA2_9ACTN</name>
<evidence type="ECO:0000256" key="1">
    <source>
        <dbReference type="SAM" id="MobiDB-lite"/>
    </source>
</evidence>
<dbReference type="EMBL" id="JBHTBH010000014">
    <property type="protein sequence ID" value="MFC7330796.1"/>
    <property type="molecule type" value="Genomic_DNA"/>
</dbReference>
<organism evidence="2 3">
    <name type="scientific">Marinactinospora rubrisoli</name>
    <dbReference type="NCBI Taxonomy" id="2715399"/>
    <lineage>
        <taxon>Bacteria</taxon>
        <taxon>Bacillati</taxon>
        <taxon>Actinomycetota</taxon>
        <taxon>Actinomycetes</taxon>
        <taxon>Streptosporangiales</taxon>
        <taxon>Nocardiopsidaceae</taxon>
        <taxon>Marinactinospora</taxon>
    </lineage>
</organism>
<dbReference type="RefSeq" id="WP_379873443.1">
    <property type="nucleotide sequence ID" value="NZ_JBHTBH010000014.1"/>
</dbReference>
<comment type="caution">
    <text evidence="2">The sequence shown here is derived from an EMBL/GenBank/DDBJ whole genome shotgun (WGS) entry which is preliminary data.</text>
</comment>
<evidence type="ECO:0000313" key="2">
    <source>
        <dbReference type="EMBL" id="MFC7330796.1"/>
    </source>
</evidence>
<gene>
    <name evidence="2" type="ORF">ACFQRF_23975</name>
</gene>
<feature type="region of interest" description="Disordered" evidence="1">
    <location>
        <begin position="26"/>
        <end position="48"/>
    </location>
</feature>
<proteinExistence type="predicted"/>
<dbReference type="Proteomes" id="UP001596540">
    <property type="component" value="Unassembled WGS sequence"/>
</dbReference>
<accession>A0ABW2KLA2</accession>
<keyword evidence="3" id="KW-1185">Reference proteome</keyword>
<evidence type="ECO:0000313" key="3">
    <source>
        <dbReference type="Proteomes" id="UP001596540"/>
    </source>
</evidence>
<reference evidence="3" key="1">
    <citation type="journal article" date="2019" name="Int. J. Syst. Evol. Microbiol.">
        <title>The Global Catalogue of Microorganisms (GCM) 10K type strain sequencing project: providing services to taxonomists for standard genome sequencing and annotation.</title>
        <authorList>
            <consortium name="The Broad Institute Genomics Platform"/>
            <consortium name="The Broad Institute Genome Sequencing Center for Infectious Disease"/>
            <person name="Wu L."/>
            <person name="Ma J."/>
        </authorList>
    </citation>
    <scope>NUCLEOTIDE SEQUENCE [LARGE SCALE GENOMIC DNA]</scope>
    <source>
        <strain evidence="3">CGMCC 4.7382</strain>
    </source>
</reference>